<keyword evidence="2" id="KW-0539">Nucleus</keyword>
<dbReference type="Pfam" id="PF11951">
    <property type="entry name" value="Fungal_trans_2"/>
    <property type="match status" value="1"/>
</dbReference>
<evidence type="ECO:0000256" key="1">
    <source>
        <dbReference type="ARBA" id="ARBA00004123"/>
    </source>
</evidence>
<protein>
    <recommendedName>
        <fullName evidence="4">Zn(2)-C6 fungal-type domain-containing protein</fullName>
    </recommendedName>
</protein>
<evidence type="ECO:0000259" key="4">
    <source>
        <dbReference type="PROSITE" id="PS50048"/>
    </source>
</evidence>
<feature type="domain" description="Zn(2)-C6 fungal-type" evidence="4">
    <location>
        <begin position="29"/>
        <end position="59"/>
    </location>
</feature>
<evidence type="ECO:0000256" key="2">
    <source>
        <dbReference type="ARBA" id="ARBA00023242"/>
    </source>
</evidence>
<gene>
    <name evidence="5" type="ORF">B0T10DRAFT_545573</name>
</gene>
<evidence type="ECO:0000313" key="6">
    <source>
        <dbReference type="Proteomes" id="UP000777438"/>
    </source>
</evidence>
<dbReference type="OrthoDB" id="4356994at2759"/>
<keyword evidence="6" id="KW-1185">Reference proteome</keyword>
<dbReference type="PANTHER" id="PTHR37534:SF7">
    <property type="entry name" value="TRANSCRIPTIONAL ACTIVATOR PROTEIN UGA3"/>
    <property type="match status" value="1"/>
</dbReference>
<dbReference type="PROSITE" id="PS50048">
    <property type="entry name" value="ZN2_CY6_FUNGAL_2"/>
    <property type="match status" value="1"/>
</dbReference>
<evidence type="ECO:0000256" key="3">
    <source>
        <dbReference type="SAM" id="MobiDB-lite"/>
    </source>
</evidence>
<comment type="subcellular location">
    <subcellularLocation>
        <location evidence="1">Nucleus</location>
    </subcellularLocation>
</comment>
<feature type="region of interest" description="Disordered" evidence="3">
    <location>
        <begin position="1"/>
        <end position="23"/>
    </location>
</feature>
<name>A0A9P9ATL2_9HYPO</name>
<accession>A0A9P9ATL2</accession>
<comment type="caution">
    <text evidence="5">The sequence shown here is derived from an EMBL/GenBank/DDBJ whole genome shotgun (WGS) entry which is preliminary data.</text>
</comment>
<dbReference type="Proteomes" id="UP000777438">
    <property type="component" value="Unassembled WGS sequence"/>
</dbReference>
<dbReference type="EMBL" id="JAGPYM010000004">
    <property type="protein sequence ID" value="KAH6895988.1"/>
    <property type="molecule type" value="Genomic_DNA"/>
</dbReference>
<dbReference type="PROSITE" id="PS00463">
    <property type="entry name" value="ZN2_CY6_FUNGAL_1"/>
    <property type="match status" value="1"/>
</dbReference>
<organism evidence="5 6">
    <name type="scientific">Thelonectria olida</name>
    <dbReference type="NCBI Taxonomy" id="1576542"/>
    <lineage>
        <taxon>Eukaryota</taxon>
        <taxon>Fungi</taxon>
        <taxon>Dikarya</taxon>
        <taxon>Ascomycota</taxon>
        <taxon>Pezizomycotina</taxon>
        <taxon>Sordariomycetes</taxon>
        <taxon>Hypocreomycetidae</taxon>
        <taxon>Hypocreales</taxon>
        <taxon>Nectriaceae</taxon>
        <taxon>Thelonectria</taxon>
    </lineage>
</organism>
<dbReference type="InterPro" id="IPR036864">
    <property type="entry name" value="Zn2-C6_fun-type_DNA-bd_sf"/>
</dbReference>
<evidence type="ECO:0000313" key="5">
    <source>
        <dbReference type="EMBL" id="KAH6895988.1"/>
    </source>
</evidence>
<dbReference type="Pfam" id="PF00172">
    <property type="entry name" value="Zn_clus"/>
    <property type="match status" value="1"/>
</dbReference>
<dbReference type="CDD" id="cd00067">
    <property type="entry name" value="GAL4"/>
    <property type="match status" value="1"/>
</dbReference>
<proteinExistence type="predicted"/>
<dbReference type="Gene3D" id="4.10.240.10">
    <property type="entry name" value="Zn(2)-C6 fungal-type DNA-binding domain"/>
    <property type="match status" value="1"/>
</dbReference>
<dbReference type="GO" id="GO:0005634">
    <property type="term" value="C:nucleus"/>
    <property type="evidence" value="ECO:0007669"/>
    <property type="project" value="UniProtKB-SubCell"/>
</dbReference>
<reference evidence="5 6" key="1">
    <citation type="journal article" date="2021" name="Nat. Commun.">
        <title>Genetic determinants of endophytism in the Arabidopsis root mycobiome.</title>
        <authorList>
            <person name="Mesny F."/>
            <person name="Miyauchi S."/>
            <person name="Thiergart T."/>
            <person name="Pickel B."/>
            <person name="Atanasova L."/>
            <person name="Karlsson M."/>
            <person name="Huettel B."/>
            <person name="Barry K.W."/>
            <person name="Haridas S."/>
            <person name="Chen C."/>
            <person name="Bauer D."/>
            <person name="Andreopoulos W."/>
            <person name="Pangilinan J."/>
            <person name="LaButti K."/>
            <person name="Riley R."/>
            <person name="Lipzen A."/>
            <person name="Clum A."/>
            <person name="Drula E."/>
            <person name="Henrissat B."/>
            <person name="Kohler A."/>
            <person name="Grigoriev I.V."/>
            <person name="Martin F.M."/>
            <person name="Hacquard S."/>
        </authorList>
    </citation>
    <scope>NUCLEOTIDE SEQUENCE [LARGE SCALE GENOMIC DNA]</scope>
    <source>
        <strain evidence="5 6">MPI-CAGE-CH-0241</strain>
    </source>
</reference>
<dbReference type="InterPro" id="IPR021858">
    <property type="entry name" value="Fun_TF"/>
</dbReference>
<dbReference type="InterPro" id="IPR001138">
    <property type="entry name" value="Zn2Cys6_DnaBD"/>
</dbReference>
<dbReference type="AlphaFoldDB" id="A0A9P9ATL2"/>
<dbReference type="SMART" id="SM00066">
    <property type="entry name" value="GAL4"/>
    <property type="match status" value="1"/>
</dbReference>
<dbReference type="GO" id="GO:0008270">
    <property type="term" value="F:zinc ion binding"/>
    <property type="evidence" value="ECO:0007669"/>
    <property type="project" value="InterPro"/>
</dbReference>
<sequence>MLALSSEMGQLHPAVAHRTRKPHTRSRAGCMTCRRRRVRCDGVQPSCSQCAKGGRFCDFGTPVLPLRDRRTMPLPGQQAWVVHSNQLQLILWNAPLEIDPVDPFDSFAVQMPFKSKELLHYFHQSLDAFDSSSSPKKTNILPFVVHHPDALRNTMLVAGTHYAWIVGDMRAYEPAFLHHKIETIKLLNEWLENPLSDSFTTVMRNIATLCLTECSLGNMAAAETHLDGLMTIMDLHRPLEGNLSAHTGFDEELAYRYLIMTYHSVHGIKGRIHGSETLTNMLSGQKSVDFPKLVSLLHRWHEKDIGCLEERLKAMGLFPFFFGALPPKAKFHDIDGLPMVECLRTLTNLTQPRKRKQVNCDPGWVWMGGSASRLDLAIVDAHIGSLFDTATPRNDSTYQGFVGSWASVTLAAGLYLHSVLHLWNGGEPIEHRLFRRVLTILMRDLERSISELKDPMSSTFWFWKVFVGAYSLERHQLYANDPTVQVLESYFDGFVRSWSQASRTTTWQEAKARLLRIAWYTESNEDEGQRIWERALRLDRDRAGHCCTQ</sequence>
<dbReference type="GO" id="GO:0000976">
    <property type="term" value="F:transcription cis-regulatory region binding"/>
    <property type="evidence" value="ECO:0007669"/>
    <property type="project" value="TreeGrafter"/>
</dbReference>
<dbReference type="GO" id="GO:0045944">
    <property type="term" value="P:positive regulation of transcription by RNA polymerase II"/>
    <property type="evidence" value="ECO:0007669"/>
    <property type="project" value="TreeGrafter"/>
</dbReference>
<dbReference type="GO" id="GO:0000981">
    <property type="term" value="F:DNA-binding transcription factor activity, RNA polymerase II-specific"/>
    <property type="evidence" value="ECO:0007669"/>
    <property type="project" value="InterPro"/>
</dbReference>
<dbReference type="PANTHER" id="PTHR37534">
    <property type="entry name" value="TRANSCRIPTIONAL ACTIVATOR PROTEIN UGA3"/>
    <property type="match status" value="1"/>
</dbReference>
<dbReference type="SUPFAM" id="SSF57701">
    <property type="entry name" value="Zn2/Cys6 DNA-binding domain"/>
    <property type="match status" value="1"/>
</dbReference>